<reference evidence="5 7" key="2">
    <citation type="submission" date="2020-07" db="EMBL/GenBank/DDBJ databases">
        <title>Sequencing the genomes of 1000 actinobacteria strains.</title>
        <authorList>
            <person name="Klenk H.-P."/>
        </authorList>
    </citation>
    <scope>NUCLEOTIDE SEQUENCE [LARGE SCALE GENOMIC DNA]</scope>
    <source>
        <strain evidence="5 7">DSM 41455</strain>
    </source>
</reference>
<reference evidence="4 6" key="1">
    <citation type="submission" date="2020-05" db="EMBL/GenBank/DDBJ databases">
        <title>Whole genome shotgun sequence of Streptomyces fulvorobeus NBRC 15897.</title>
        <authorList>
            <person name="Komaki H."/>
            <person name="Tamura T."/>
        </authorList>
    </citation>
    <scope>NUCLEOTIDE SEQUENCE [LARGE SCALE GENOMIC DNA]</scope>
    <source>
        <strain evidence="4 6">NBRC 15897</strain>
    </source>
</reference>
<evidence type="ECO:0000313" key="5">
    <source>
        <dbReference type="EMBL" id="NYE42959.1"/>
    </source>
</evidence>
<dbReference type="Proteomes" id="UP000498980">
    <property type="component" value="Unassembled WGS sequence"/>
</dbReference>
<sequence>MTAPAPGDRGAPVLVPLDPDAHTETVWRLARERDLAALGREETTRAWITGRLTAPGLDARRDARLLPGADGRPVGAVWLSSASGIAGWTAELVLGPDATADDGARLLEFAERRCREQLAGGEGELSCFVSEGEKAARAALHTRGYGSPHPYHRMAVTLDDTLPQPPDVPGAVVRHLDGERDFRTFHAVKNTAYAAEEAGKSEDGFDTWLEWWRTDPGVDPAQCALLEVDGTAVGFANITDRMLDSRGAAYVRQIGVAPHARRRGLGSLLLLWVMHASRSRGRTAMVLTVDTANAPAIALYQRLGWRVETRFDDFRRTVTR</sequence>
<evidence type="ECO:0000256" key="1">
    <source>
        <dbReference type="ARBA" id="ARBA00022679"/>
    </source>
</evidence>
<protein>
    <submittedName>
        <fullName evidence="5">N-acetyltransferase</fullName>
        <ecNumber evidence="5">2.3.1.-</ecNumber>
    </submittedName>
</protein>
<dbReference type="AlphaFoldDB" id="A0A7J0CAA9"/>
<keyword evidence="2 5" id="KW-0012">Acyltransferase</keyword>
<proteinExistence type="predicted"/>
<dbReference type="SUPFAM" id="SSF55729">
    <property type="entry name" value="Acyl-CoA N-acyltransferases (Nat)"/>
    <property type="match status" value="1"/>
</dbReference>
<dbReference type="PANTHER" id="PTHR43877:SF2">
    <property type="entry name" value="AMINOALKYLPHOSPHONATE N-ACETYLTRANSFERASE-RELATED"/>
    <property type="match status" value="1"/>
</dbReference>
<dbReference type="Proteomes" id="UP000530403">
    <property type="component" value="Unassembled WGS sequence"/>
</dbReference>
<evidence type="ECO:0000313" key="4">
    <source>
        <dbReference type="EMBL" id="GFM99392.1"/>
    </source>
</evidence>
<feature type="domain" description="N-acetyltransferase" evidence="3">
    <location>
        <begin position="180"/>
        <end position="320"/>
    </location>
</feature>
<dbReference type="PANTHER" id="PTHR43877">
    <property type="entry name" value="AMINOALKYLPHOSPHONATE N-ACETYLTRANSFERASE-RELATED-RELATED"/>
    <property type="match status" value="1"/>
</dbReference>
<evidence type="ECO:0000256" key="2">
    <source>
        <dbReference type="ARBA" id="ARBA00023315"/>
    </source>
</evidence>
<evidence type="ECO:0000259" key="3">
    <source>
        <dbReference type="PROSITE" id="PS51186"/>
    </source>
</evidence>
<dbReference type="EMBL" id="JACCCF010000001">
    <property type="protein sequence ID" value="NYE42959.1"/>
    <property type="molecule type" value="Genomic_DNA"/>
</dbReference>
<dbReference type="Gene3D" id="3.40.630.30">
    <property type="match status" value="1"/>
</dbReference>
<dbReference type="RefSeq" id="WP_173315962.1">
    <property type="nucleotide sequence ID" value="NZ_BAAAUE010000009.1"/>
</dbReference>
<gene>
    <name evidence="5" type="ORF">HEB29_003970</name>
    <name evidence="4" type="ORF">Sfulv_42030</name>
</gene>
<dbReference type="EC" id="2.3.1.-" evidence="5"/>
<dbReference type="EMBL" id="BLWC01000001">
    <property type="protein sequence ID" value="GFM99392.1"/>
    <property type="molecule type" value="Genomic_DNA"/>
</dbReference>
<dbReference type="InterPro" id="IPR000182">
    <property type="entry name" value="GNAT_dom"/>
</dbReference>
<evidence type="ECO:0000313" key="6">
    <source>
        <dbReference type="Proteomes" id="UP000498980"/>
    </source>
</evidence>
<dbReference type="InterPro" id="IPR050832">
    <property type="entry name" value="Bact_Acetyltransf"/>
</dbReference>
<dbReference type="Pfam" id="PF00583">
    <property type="entry name" value="Acetyltransf_1"/>
    <property type="match status" value="1"/>
</dbReference>
<evidence type="ECO:0000313" key="7">
    <source>
        <dbReference type="Proteomes" id="UP000530403"/>
    </source>
</evidence>
<keyword evidence="1 5" id="KW-0808">Transferase</keyword>
<organism evidence="4 6">
    <name type="scientific">Streptomyces fulvorobeus</name>
    <dbReference type="NCBI Taxonomy" id="284028"/>
    <lineage>
        <taxon>Bacteria</taxon>
        <taxon>Bacillati</taxon>
        <taxon>Actinomycetota</taxon>
        <taxon>Actinomycetes</taxon>
        <taxon>Kitasatosporales</taxon>
        <taxon>Streptomycetaceae</taxon>
        <taxon>Streptomyces</taxon>
    </lineage>
</organism>
<dbReference type="InterPro" id="IPR016181">
    <property type="entry name" value="Acyl_CoA_acyltransferase"/>
</dbReference>
<name>A0A7J0CAA9_9ACTN</name>
<dbReference type="GO" id="GO:0016747">
    <property type="term" value="F:acyltransferase activity, transferring groups other than amino-acyl groups"/>
    <property type="evidence" value="ECO:0007669"/>
    <property type="project" value="InterPro"/>
</dbReference>
<dbReference type="PROSITE" id="PS51186">
    <property type="entry name" value="GNAT"/>
    <property type="match status" value="1"/>
</dbReference>
<accession>A0A7J0CAA9</accession>
<comment type="caution">
    <text evidence="4">The sequence shown here is derived from an EMBL/GenBank/DDBJ whole genome shotgun (WGS) entry which is preliminary data.</text>
</comment>
<keyword evidence="6" id="KW-1185">Reference proteome</keyword>